<protein>
    <submittedName>
        <fullName evidence="2">Putative polyhydroxyalkanoate system protein</fullName>
    </submittedName>
</protein>
<reference evidence="2 3" key="1">
    <citation type="submission" date="2019-02" db="EMBL/GenBank/DDBJ databases">
        <title>Genomic Encyclopedia of Type Strains, Phase IV (KMG-IV): sequencing the most valuable type-strain genomes for metagenomic binning, comparative biology and taxonomic classification.</title>
        <authorList>
            <person name="Goeker M."/>
        </authorList>
    </citation>
    <scope>NUCLEOTIDE SEQUENCE [LARGE SCALE GENOMIC DNA]</scope>
    <source>
        <strain evidence="2 3">DSM 19570</strain>
    </source>
</reference>
<dbReference type="EMBL" id="SHKP01000007">
    <property type="protein sequence ID" value="RZT95141.1"/>
    <property type="molecule type" value="Genomic_DNA"/>
</dbReference>
<gene>
    <name evidence="2" type="ORF">EV670_2890</name>
</gene>
<feature type="region of interest" description="Disordered" evidence="1">
    <location>
        <begin position="95"/>
        <end position="118"/>
    </location>
</feature>
<organism evidence="2 3">
    <name type="scientific">Rivibacter subsaxonicus</name>
    <dbReference type="NCBI Taxonomy" id="457575"/>
    <lineage>
        <taxon>Bacteria</taxon>
        <taxon>Pseudomonadati</taxon>
        <taxon>Pseudomonadota</taxon>
        <taxon>Betaproteobacteria</taxon>
        <taxon>Burkholderiales</taxon>
        <taxon>Rivibacter</taxon>
    </lineage>
</organism>
<accession>A0A4Q7VGI3</accession>
<dbReference type="RefSeq" id="WP_130433306.1">
    <property type="nucleotide sequence ID" value="NZ_SHKP01000007.1"/>
</dbReference>
<proteinExistence type="predicted"/>
<dbReference type="NCBIfam" id="TIGR02610">
    <property type="entry name" value="PHA_gran_rgn"/>
    <property type="match status" value="1"/>
</dbReference>
<comment type="caution">
    <text evidence="2">The sequence shown here is derived from an EMBL/GenBank/DDBJ whole genome shotgun (WGS) entry which is preliminary data.</text>
</comment>
<feature type="compositionally biased region" description="Low complexity" evidence="1">
    <location>
        <begin position="98"/>
        <end position="112"/>
    </location>
</feature>
<dbReference type="OrthoDB" id="287584at2"/>
<dbReference type="InterPro" id="IPR013433">
    <property type="entry name" value="PHA_gran_rgn"/>
</dbReference>
<name>A0A4Q7VGI3_9BURK</name>
<evidence type="ECO:0000313" key="3">
    <source>
        <dbReference type="Proteomes" id="UP000293671"/>
    </source>
</evidence>
<keyword evidence="3" id="KW-1185">Reference proteome</keyword>
<dbReference type="Proteomes" id="UP000293671">
    <property type="component" value="Unassembled WGS sequence"/>
</dbReference>
<evidence type="ECO:0000256" key="1">
    <source>
        <dbReference type="SAM" id="MobiDB-lite"/>
    </source>
</evidence>
<sequence>MPDLHIRRDHALGLARARKVAWKWAEDAEAKFDMECTVLEGEYSDTVEFTRSGVNGTLVVAADHFELNAKLGFLLGAFARTIQTEIESNLDKLLGEGPRAAAPKKTAATKAATARKKA</sequence>
<evidence type="ECO:0000313" key="2">
    <source>
        <dbReference type="EMBL" id="RZT95141.1"/>
    </source>
</evidence>
<dbReference type="Pfam" id="PF09650">
    <property type="entry name" value="PHA_gran_rgn"/>
    <property type="match status" value="1"/>
</dbReference>
<dbReference type="AlphaFoldDB" id="A0A4Q7VGI3"/>